<proteinExistence type="predicted"/>
<dbReference type="OrthoDB" id="1551260at2"/>
<accession>A0A4Y6PNC6</accession>
<organism evidence="1 2">
    <name type="scientific">Persicimonas caeni</name>
    <dbReference type="NCBI Taxonomy" id="2292766"/>
    <lineage>
        <taxon>Bacteria</taxon>
        <taxon>Deltaproteobacteria</taxon>
        <taxon>Bradymonadales</taxon>
        <taxon>Bradymonadaceae</taxon>
        <taxon>Persicimonas</taxon>
    </lineage>
</organism>
<gene>
    <name evidence="1" type="ORF">FIV42_00710</name>
</gene>
<dbReference type="RefSeq" id="WP_141195804.1">
    <property type="nucleotide sequence ID" value="NZ_CP041186.1"/>
</dbReference>
<dbReference type="Proteomes" id="UP000315995">
    <property type="component" value="Chromosome"/>
</dbReference>
<keyword evidence="2" id="KW-1185">Reference proteome</keyword>
<evidence type="ECO:0000313" key="2">
    <source>
        <dbReference type="Proteomes" id="UP000315995"/>
    </source>
</evidence>
<evidence type="ECO:0000313" key="1">
    <source>
        <dbReference type="EMBL" id="QDG49305.1"/>
    </source>
</evidence>
<dbReference type="EMBL" id="CP041186">
    <property type="protein sequence ID" value="QDG49305.1"/>
    <property type="molecule type" value="Genomic_DNA"/>
</dbReference>
<accession>A0A5B8Y3C2</accession>
<protein>
    <submittedName>
        <fullName evidence="1">Uncharacterized protein</fullName>
    </submittedName>
</protein>
<reference evidence="1 2" key="1">
    <citation type="submission" date="2019-06" db="EMBL/GenBank/DDBJ databases">
        <title>Persicimonas caeni gen. nov., sp. nov., a predatory bacterium isolated from solar saltern.</title>
        <authorList>
            <person name="Wang S."/>
        </authorList>
    </citation>
    <scope>NUCLEOTIDE SEQUENCE [LARGE SCALE GENOMIC DNA]</scope>
    <source>
        <strain evidence="1 2">YN101</strain>
    </source>
</reference>
<sequence length="79" mass="8728">MANEATDHHPSVAHLLEFFTYEHLPEHLQAVSRPFCELAEELAAELPSNPELTAALRKLLEAKDCAVRATLQPKAALPN</sequence>
<name>A0A4Y6PNC6_PERCE</name>
<dbReference type="AlphaFoldDB" id="A0A4Y6PNC6"/>